<feature type="transmembrane region" description="Helical" evidence="1">
    <location>
        <begin position="26"/>
        <end position="46"/>
    </location>
</feature>
<feature type="transmembrane region" description="Helical" evidence="1">
    <location>
        <begin position="111"/>
        <end position="133"/>
    </location>
</feature>
<reference evidence="3" key="1">
    <citation type="submission" date="2016-11" db="UniProtKB">
        <authorList>
            <consortium name="WormBaseParasite"/>
        </authorList>
    </citation>
    <scope>IDENTIFICATION</scope>
</reference>
<dbReference type="Pfam" id="PF10326">
    <property type="entry name" value="7TM_GPCR_Str"/>
    <property type="match status" value="1"/>
</dbReference>
<dbReference type="WBParaSite" id="BXY_0492100.1">
    <property type="protein sequence ID" value="BXY_0492100.1"/>
    <property type="gene ID" value="BXY_0492100"/>
</dbReference>
<dbReference type="InterPro" id="IPR019421">
    <property type="entry name" value="7TM_GPCR_serpentine_rcpt_Srd"/>
</dbReference>
<feature type="transmembrane region" description="Helical" evidence="1">
    <location>
        <begin position="658"/>
        <end position="677"/>
    </location>
</feature>
<dbReference type="AlphaFoldDB" id="A0A1I7RW08"/>
<feature type="transmembrane region" description="Helical" evidence="1">
    <location>
        <begin position="384"/>
        <end position="407"/>
    </location>
</feature>
<accession>A0A1I7RW08</accession>
<feature type="transmembrane region" description="Helical" evidence="1">
    <location>
        <begin position="540"/>
        <end position="561"/>
    </location>
</feature>
<name>A0A1I7RW08_BURXY</name>
<feature type="transmembrane region" description="Helical" evidence="1">
    <location>
        <begin position="618"/>
        <end position="637"/>
    </location>
</feature>
<feature type="transmembrane region" description="Helical" evidence="1">
    <location>
        <begin position="318"/>
        <end position="335"/>
    </location>
</feature>
<feature type="transmembrane region" description="Helical" evidence="1">
    <location>
        <begin position="70"/>
        <end position="90"/>
    </location>
</feature>
<protein>
    <submittedName>
        <fullName evidence="3">G_PROTEIN_RECEP_F1_2 domain-containing protein</fullName>
    </submittedName>
</protein>
<keyword evidence="1" id="KW-0812">Transmembrane</keyword>
<dbReference type="Proteomes" id="UP000095284">
    <property type="component" value="Unplaced"/>
</dbReference>
<evidence type="ECO:0000256" key="1">
    <source>
        <dbReference type="SAM" id="Phobius"/>
    </source>
</evidence>
<keyword evidence="1" id="KW-1133">Transmembrane helix</keyword>
<dbReference type="PANTHER" id="PTHR22943">
    <property type="entry name" value="7-TRANSMEMBRANE DOMAIN RECEPTOR C.ELEGANS"/>
    <property type="match status" value="1"/>
</dbReference>
<dbReference type="PANTHER" id="PTHR22943:SF248">
    <property type="entry name" value="SEVEN TM RECEPTOR"/>
    <property type="match status" value="1"/>
</dbReference>
<evidence type="ECO:0000313" key="3">
    <source>
        <dbReference type="WBParaSite" id="BXY_0492100.1"/>
    </source>
</evidence>
<feature type="transmembrane region" description="Helical" evidence="1">
    <location>
        <begin position="723"/>
        <end position="743"/>
    </location>
</feature>
<feature type="transmembrane region" description="Helical" evidence="1">
    <location>
        <begin position="764"/>
        <end position="788"/>
    </location>
</feature>
<feature type="transmembrane region" description="Helical" evidence="1">
    <location>
        <begin position="279"/>
        <end position="297"/>
    </location>
</feature>
<feature type="transmembrane region" description="Helical" evidence="1">
    <location>
        <begin position="573"/>
        <end position="598"/>
    </location>
</feature>
<feature type="transmembrane region" description="Helical" evidence="1">
    <location>
        <begin position="234"/>
        <end position="254"/>
    </location>
</feature>
<dbReference type="InterPro" id="IPR019428">
    <property type="entry name" value="7TM_GPCR_serpentine_rcpt_Str"/>
</dbReference>
<feature type="transmembrane region" description="Helical" evidence="1">
    <location>
        <begin position="427"/>
        <end position="452"/>
    </location>
</feature>
<feature type="transmembrane region" description="Helical" evidence="1">
    <location>
        <begin position="808"/>
        <end position="825"/>
    </location>
</feature>
<feature type="transmembrane region" description="Helical" evidence="1">
    <location>
        <begin position="178"/>
        <end position="198"/>
    </location>
</feature>
<evidence type="ECO:0000313" key="2">
    <source>
        <dbReference type="Proteomes" id="UP000095284"/>
    </source>
</evidence>
<organism evidence="2 3">
    <name type="scientific">Bursaphelenchus xylophilus</name>
    <name type="common">Pinewood nematode worm</name>
    <name type="synonym">Aphelenchoides xylophilus</name>
    <dbReference type="NCBI Taxonomy" id="6326"/>
    <lineage>
        <taxon>Eukaryota</taxon>
        <taxon>Metazoa</taxon>
        <taxon>Ecdysozoa</taxon>
        <taxon>Nematoda</taxon>
        <taxon>Chromadorea</taxon>
        <taxon>Rhabditida</taxon>
        <taxon>Tylenchina</taxon>
        <taxon>Tylenchomorpha</taxon>
        <taxon>Aphelenchoidea</taxon>
        <taxon>Aphelenchoididae</taxon>
        <taxon>Bursaphelenchus</taxon>
    </lineage>
</organism>
<keyword evidence="1" id="KW-0472">Membrane</keyword>
<proteinExistence type="predicted"/>
<dbReference type="Pfam" id="PF10317">
    <property type="entry name" value="7TM_GPCR_Srd"/>
    <property type="match status" value="1"/>
</dbReference>
<sequence>MSVLCNGFVLRICISQRQTLKVYGRILALTAGFNVFYSAFGAVVGMKELPYDVYFYYFTDSPFLCYAPEMVQHFALTTTFATIFIQAALPSVQFYIRYRVLKDNRPEPAKLYYAFVILVVCFLAYTSLAHLQFEKTTDLHKRTIFEGIRGCNINDRLLPTYSVFDKSSASSQFDDKCAVAIFIACSLVVIYYGALTWLRCKEHLEKTTVMTRKLNRDINLALALQKTLKIYGKLLALTAGFNVFYSANTIFVGMKSMPKGGYFYYFTDSPFVMYAPETVQHLLLSLSFATVYIHAGLPPMQFFFRYRILVDDQPKETELYTGFVLLLVLSTLYTSSSLTQYEKSSAWHTEALFSDVKGCGTSSQLPTYSVLDKLSTTSAILDKISVLILVSSTVIVMYYGLLTWYNFQEPMKKATSTTRKLNKDINLVLALQALLPCAFVVSPTSLFLAGLVPDSIAPYLGLTSSVGMTLSPMLDALIIQSLLLQPTGSPPLTSLAASNHAKIPARMADFGAGNGLPSIFLMPYVGVPCGEGSIRFYYSLFTRVTSLLSITFNAVVLYICLNQQQNLKIYGKLLALTAGFNVFYSAYTILLGRTSIPIGHYFYYFTDSPFLLYAPETVQHVFLTLSFTTVYIHAGLPPMQFVIRYRILRDDQPKATELYIGFLALVVLSLLFTSSTLTQYEKSSPQHAKALFGDVKGCLSSSQLPTYSVFDKSSAASGVIDKMSVFFLVSSTIVVTYYGLLTWNTYKGHMETATFASRKLNRDINFVLALQALLPCAFVVSPTSLFIAGLVPDSISPYLGFTSNVGTTLSPLLDALIVLLIVPAFRRKLFYCFKRDHGTPDKTTVSTAVVTSRA</sequence>